<comment type="caution">
    <text evidence="2">The sequence shown here is derived from an EMBL/GenBank/DDBJ whole genome shotgun (WGS) entry which is preliminary data.</text>
</comment>
<gene>
    <name evidence="2" type="ORF">RRF57_002624</name>
</gene>
<sequence length="191" mass="20415">MNQECVFQPVSSTSSTAFVPVSALTNGVPPGTQLFGAYGQPLGAGPANYPVGASYQANTPHYEQPLPSPTGSNSSYWEDRPENSRRRHRMSDEHGVRLPPPSTFPDDNSRRRSPSSSSPNHLQPFQTTQPQPIPHQGFENRTPPPKSSPSGATGSSAPGRSVMNLESIMSSNSSGSEIDKGMLGRLNRGAK</sequence>
<evidence type="ECO:0000256" key="1">
    <source>
        <dbReference type="SAM" id="MobiDB-lite"/>
    </source>
</evidence>
<feature type="region of interest" description="Disordered" evidence="1">
    <location>
        <begin position="55"/>
        <end position="191"/>
    </location>
</feature>
<keyword evidence="3" id="KW-1185">Reference proteome</keyword>
<feature type="compositionally biased region" description="Low complexity" evidence="1">
    <location>
        <begin position="148"/>
        <end position="176"/>
    </location>
</feature>
<organism evidence="2 3">
    <name type="scientific">Xylaria bambusicola</name>
    <dbReference type="NCBI Taxonomy" id="326684"/>
    <lineage>
        <taxon>Eukaryota</taxon>
        <taxon>Fungi</taxon>
        <taxon>Dikarya</taxon>
        <taxon>Ascomycota</taxon>
        <taxon>Pezizomycotina</taxon>
        <taxon>Sordariomycetes</taxon>
        <taxon>Xylariomycetidae</taxon>
        <taxon>Xylariales</taxon>
        <taxon>Xylariaceae</taxon>
        <taxon>Xylaria</taxon>
    </lineage>
</organism>
<proteinExistence type="predicted"/>
<feature type="compositionally biased region" description="Low complexity" evidence="1">
    <location>
        <begin position="114"/>
        <end position="136"/>
    </location>
</feature>
<dbReference type="AlphaFoldDB" id="A0AAN7UJ97"/>
<evidence type="ECO:0000313" key="2">
    <source>
        <dbReference type="EMBL" id="KAK5626909.1"/>
    </source>
</evidence>
<feature type="compositionally biased region" description="Basic and acidic residues" evidence="1">
    <location>
        <begin position="77"/>
        <end position="96"/>
    </location>
</feature>
<protein>
    <submittedName>
        <fullName evidence="2">Uncharacterized protein</fullName>
    </submittedName>
</protein>
<accession>A0AAN7UJ97</accession>
<name>A0AAN7UJ97_9PEZI</name>
<evidence type="ECO:0000313" key="3">
    <source>
        <dbReference type="Proteomes" id="UP001305414"/>
    </source>
</evidence>
<dbReference type="Proteomes" id="UP001305414">
    <property type="component" value="Unassembled WGS sequence"/>
</dbReference>
<reference evidence="2 3" key="1">
    <citation type="submission" date="2023-10" db="EMBL/GenBank/DDBJ databases">
        <title>Draft genome sequence of Xylaria bambusicola isolate GMP-LS, the root and basal stem rot pathogen of sugarcane in Indonesia.</title>
        <authorList>
            <person name="Selvaraj P."/>
            <person name="Muralishankar V."/>
            <person name="Muruganantham S."/>
            <person name="Sp S."/>
            <person name="Haryani S."/>
            <person name="Lau K.J.X."/>
            <person name="Naqvi N.I."/>
        </authorList>
    </citation>
    <scope>NUCLEOTIDE SEQUENCE [LARGE SCALE GENOMIC DNA]</scope>
    <source>
        <strain evidence="2">GMP-LS</strain>
    </source>
</reference>
<dbReference type="EMBL" id="JAWHQM010000004">
    <property type="protein sequence ID" value="KAK5626909.1"/>
    <property type="molecule type" value="Genomic_DNA"/>
</dbReference>